<name>A0A433ZY20_MORMO</name>
<dbReference type="InterPro" id="IPR007730">
    <property type="entry name" value="SPOR-like_dom"/>
</dbReference>
<keyword evidence="1" id="KW-0812">Transmembrane</keyword>
<dbReference type="Gene3D" id="3.30.70.1070">
    <property type="entry name" value="Sporulation related repeat"/>
    <property type="match status" value="1"/>
</dbReference>
<keyword evidence="1" id="KW-1133">Transmembrane helix</keyword>
<feature type="compositionally biased region" description="Basic residues" evidence="3">
    <location>
        <begin position="12"/>
        <end position="24"/>
    </location>
</feature>
<dbReference type="NCBIfam" id="TIGR02223">
    <property type="entry name" value="ftsN"/>
    <property type="match status" value="1"/>
</dbReference>
<dbReference type="PANTHER" id="PTHR38687:SF2">
    <property type="entry name" value="CELL DIVISION PROTEIN FTSN"/>
    <property type="match status" value="1"/>
</dbReference>
<evidence type="ECO:0000256" key="3">
    <source>
        <dbReference type="SAM" id="MobiDB-lite"/>
    </source>
</evidence>
<dbReference type="Proteomes" id="UP000286908">
    <property type="component" value="Unassembled WGS sequence"/>
</dbReference>
<feature type="compositionally biased region" description="Basic and acidic residues" evidence="3">
    <location>
        <begin position="171"/>
        <end position="180"/>
    </location>
</feature>
<dbReference type="PROSITE" id="PS51724">
    <property type="entry name" value="SPOR"/>
    <property type="match status" value="1"/>
</dbReference>
<dbReference type="GO" id="GO:0000917">
    <property type="term" value="P:division septum assembly"/>
    <property type="evidence" value="ECO:0007669"/>
    <property type="project" value="UniProtKB-KW"/>
</dbReference>
<dbReference type="GO" id="GO:0005886">
    <property type="term" value="C:plasma membrane"/>
    <property type="evidence" value="ECO:0007669"/>
    <property type="project" value="UniProtKB-SubCell"/>
</dbReference>
<feature type="region of interest" description="Disordered" evidence="3">
    <location>
        <begin position="161"/>
        <end position="185"/>
    </location>
</feature>
<keyword evidence="1" id="KW-0131">Cell cycle</keyword>
<comment type="subcellular location">
    <subcellularLocation>
        <location evidence="1">Cell inner membrane</location>
        <topology evidence="1">Single-pass type II membrane protein</topology>
    </subcellularLocation>
    <text evidence="1">Localizes to the septum. Localizes to the midcell via interaction with the early cell division protein FtsA and via the periplasmic SPOR domain.</text>
</comment>
<dbReference type="SUPFAM" id="SSF110997">
    <property type="entry name" value="Sporulation related repeat"/>
    <property type="match status" value="1"/>
</dbReference>
<evidence type="ECO:0000313" key="6">
    <source>
        <dbReference type="Proteomes" id="UP000286908"/>
    </source>
</evidence>
<dbReference type="OrthoDB" id="8558195at2"/>
<keyword evidence="1 5" id="KW-0132">Cell division</keyword>
<organism evidence="5 6">
    <name type="scientific">Morganella morganii</name>
    <name type="common">Proteus morganii</name>
    <dbReference type="NCBI Taxonomy" id="582"/>
    <lineage>
        <taxon>Bacteria</taxon>
        <taxon>Pseudomonadati</taxon>
        <taxon>Pseudomonadota</taxon>
        <taxon>Gammaproteobacteria</taxon>
        <taxon>Enterobacterales</taxon>
        <taxon>Morganellaceae</taxon>
        <taxon>Morganella</taxon>
    </lineage>
</organism>
<dbReference type="GO" id="GO:0032153">
    <property type="term" value="C:cell division site"/>
    <property type="evidence" value="ECO:0007669"/>
    <property type="project" value="UniProtKB-UniRule"/>
</dbReference>
<evidence type="ECO:0000313" key="5">
    <source>
        <dbReference type="EMBL" id="RUT67024.1"/>
    </source>
</evidence>
<feature type="domain" description="SPOR" evidence="4">
    <location>
        <begin position="184"/>
        <end position="260"/>
    </location>
</feature>
<dbReference type="GO" id="GO:0043093">
    <property type="term" value="P:FtsZ-dependent cytokinesis"/>
    <property type="evidence" value="ECO:0007669"/>
    <property type="project" value="UniProtKB-UniRule"/>
</dbReference>
<comment type="subunit">
    <text evidence="1">Interacts with FtsA via its N-terminal cytoplasmic domain.</text>
</comment>
<sequence length="260" mass="28539">MAQRDYVGRGRSAPRKKSKSRKKSQAKGLPFTTLVIAVALVVLFVGGLFYLAYNKKSQTTADSIIPPAHQQSTGNGLPPIPEERWRYIKELENREAGVPEQYYSNPQAPANRIDPNAKLTEEQRQLLEQMQSDMQQAPVQLQEVPANGTVPRSQVVVTGQDPQLRMQPAEKPAEKPKPVQEKPQAVPERWLIQCGSFRESGQAEEVRAGLAFSGIESRVSQGGGWYRVMLGPYEKSAAQSAKSRAADAGVTNCILRSAGG</sequence>
<comment type="function">
    <text evidence="1">Essential cell division protein that activates septal peptidoglycan synthesis and constriction of the cell. Acts on both sides of the membrane, via interaction with FtsA in the cytoplasm and interaction with the FtsQBL complex in the periplasm. These interactions may induce a conformational switch in both FtsA and FtsQBL, leading to septal peptidoglycan synthesis by FtsI and associated synthases.</text>
</comment>
<comment type="caution">
    <text evidence="5">The sequence shown here is derived from an EMBL/GenBank/DDBJ whole genome shotgun (WGS) entry which is preliminary data.</text>
</comment>
<dbReference type="HAMAP" id="MF_02039">
    <property type="entry name" value="FtsN_entero"/>
    <property type="match status" value="1"/>
</dbReference>
<dbReference type="Pfam" id="PF05036">
    <property type="entry name" value="SPOR"/>
    <property type="match status" value="1"/>
</dbReference>
<comment type="similarity">
    <text evidence="1">Belongs to the FtsN family.</text>
</comment>
<dbReference type="AlphaFoldDB" id="A0A433ZY20"/>
<keyword evidence="1" id="KW-0717">Septation</keyword>
<keyword evidence="1" id="KW-0997">Cell inner membrane</keyword>
<dbReference type="GO" id="GO:0042834">
    <property type="term" value="F:peptidoglycan binding"/>
    <property type="evidence" value="ECO:0007669"/>
    <property type="project" value="InterPro"/>
</dbReference>
<accession>A0A433ZY20</accession>
<feature type="region of interest" description="Disordered" evidence="3">
    <location>
        <begin position="1"/>
        <end position="24"/>
    </location>
</feature>
<protein>
    <recommendedName>
        <fullName evidence="1 2">Cell division protein FtsN</fullName>
    </recommendedName>
</protein>
<dbReference type="InterPro" id="IPR011930">
    <property type="entry name" value="FtsN"/>
</dbReference>
<proteinExistence type="inferred from homology"/>
<dbReference type="InterPro" id="IPR052521">
    <property type="entry name" value="Cell_div_SPOR-domain"/>
</dbReference>
<dbReference type="PANTHER" id="PTHR38687">
    <property type="entry name" value="CELL DIVISION PROTEIN DEDD-RELATED"/>
    <property type="match status" value="1"/>
</dbReference>
<dbReference type="EMBL" id="NRQY01000001">
    <property type="protein sequence ID" value="RUT67024.1"/>
    <property type="molecule type" value="Genomic_DNA"/>
</dbReference>
<feature type="transmembrane region" description="Helical" evidence="1">
    <location>
        <begin position="29"/>
        <end position="53"/>
    </location>
</feature>
<reference evidence="5 6" key="1">
    <citation type="submission" date="2017-08" db="EMBL/GenBank/DDBJ databases">
        <title>Draft genome sequence of pheromone producing symbiont Morganella morganii, of the female New Zealand grass grub Costelytra giveni.</title>
        <authorList>
            <person name="Laugraud A."/>
            <person name="Young S.D."/>
            <person name="Hurst M.H."/>
        </authorList>
    </citation>
    <scope>NUCLEOTIDE SEQUENCE [LARGE SCALE GENOMIC DNA]</scope>
    <source>
        <strain evidence="5 6">MMsCG</strain>
    </source>
</reference>
<keyword evidence="1" id="KW-0472">Membrane</keyword>
<evidence type="ECO:0000256" key="1">
    <source>
        <dbReference type="HAMAP-Rule" id="MF_02039"/>
    </source>
</evidence>
<comment type="caution">
    <text evidence="1">Lacks conserved residue(s) required for the propagation of feature annotation.</text>
</comment>
<dbReference type="InterPro" id="IPR036680">
    <property type="entry name" value="SPOR-like_sf"/>
</dbReference>
<evidence type="ECO:0000256" key="2">
    <source>
        <dbReference type="NCBIfam" id="TIGR02223"/>
    </source>
</evidence>
<keyword evidence="1" id="KW-1003">Cell membrane</keyword>
<evidence type="ECO:0000259" key="4">
    <source>
        <dbReference type="PROSITE" id="PS51724"/>
    </source>
</evidence>
<gene>
    <name evidence="1 5" type="primary">ftsN</name>
    <name evidence="5" type="ORF">CKG00_12005</name>
</gene>